<dbReference type="InterPro" id="IPR043519">
    <property type="entry name" value="NT_sf"/>
</dbReference>
<dbReference type="Pfam" id="PF01909">
    <property type="entry name" value="NTP_transf_2"/>
    <property type="match status" value="1"/>
</dbReference>
<dbReference type="EMBL" id="UOEI01000145">
    <property type="protein sequence ID" value="VAV95326.1"/>
    <property type="molecule type" value="Genomic_DNA"/>
</dbReference>
<dbReference type="CDD" id="cd05403">
    <property type="entry name" value="NT_KNTase_like"/>
    <property type="match status" value="1"/>
</dbReference>
<dbReference type="AlphaFoldDB" id="A0A3B0S3A1"/>
<dbReference type="Gene3D" id="3.30.460.10">
    <property type="entry name" value="Beta Polymerase, domain 2"/>
    <property type="match status" value="1"/>
</dbReference>
<dbReference type="SUPFAM" id="SSF81301">
    <property type="entry name" value="Nucleotidyltransferase"/>
    <property type="match status" value="1"/>
</dbReference>
<accession>A0A3B0S3A1</accession>
<reference evidence="2" key="1">
    <citation type="submission" date="2018-06" db="EMBL/GenBank/DDBJ databases">
        <authorList>
            <person name="Zhirakovskaya E."/>
        </authorList>
    </citation>
    <scope>NUCLEOTIDE SEQUENCE</scope>
</reference>
<protein>
    <recommendedName>
        <fullName evidence="1">Polymerase nucleotidyl transferase domain-containing protein</fullName>
    </recommendedName>
</protein>
<organism evidence="2">
    <name type="scientific">hydrothermal vent metagenome</name>
    <dbReference type="NCBI Taxonomy" id="652676"/>
    <lineage>
        <taxon>unclassified sequences</taxon>
        <taxon>metagenomes</taxon>
        <taxon>ecological metagenomes</taxon>
    </lineage>
</organism>
<dbReference type="InterPro" id="IPR002934">
    <property type="entry name" value="Polymerase_NTP_transf_dom"/>
</dbReference>
<sequence>MDLSTPIASIVGDARGRLLEEVVRVDQARSVREWATRAGVNGSHAASLLREFEGMGLVRSTKVGRSLVVEAVPDSILRQHLQGLLRIPDEIVDVARTEAKAMPSDVRVFVFGSASRGTLSAGSDIDICVVAQESSEIEEYVDRFVRKLSVTFPVPVNLLRFTPQEWSDASRNGERIVREVMSGIEVSGEADGVG</sequence>
<gene>
    <name evidence="2" type="ORF">MNBD_ACTINO01-1132</name>
</gene>
<feature type="domain" description="Polymerase nucleotidyl transferase" evidence="1">
    <location>
        <begin position="96"/>
        <end position="165"/>
    </location>
</feature>
<proteinExistence type="predicted"/>
<name>A0A3B0S3A1_9ZZZZ</name>
<dbReference type="GO" id="GO:0016779">
    <property type="term" value="F:nucleotidyltransferase activity"/>
    <property type="evidence" value="ECO:0007669"/>
    <property type="project" value="InterPro"/>
</dbReference>
<evidence type="ECO:0000259" key="1">
    <source>
        <dbReference type="Pfam" id="PF01909"/>
    </source>
</evidence>
<evidence type="ECO:0000313" key="2">
    <source>
        <dbReference type="EMBL" id="VAV95326.1"/>
    </source>
</evidence>